<evidence type="ECO:0008006" key="3">
    <source>
        <dbReference type="Google" id="ProtNLM"/>
    </source>
</evidence>
<organism evidence="1 2">
    <name type="scientific">Dipteronia sinensis</name>
    <dbReference type="NCBI Taxonomy" id="43782"/>
    <lineage>
        <taxon>Eukaryota</taxon>
        <taxon>Viridiplantae</taxon>
        <taxon>Streptophyta</taxon>
        <taxon>Embryophyta</taxon>
        <taxon>Tracheophyta</taxon>
        <taxon>Spermatophyta</taxon>
        <taxon>Magnoliopsida</taxon>
        <taxon>eudicotyledons</taxon>
        <taxon>Gunneridae</taxon>
        <taxon>Pentapetalae</taxon>
        <taxon>rosids</taxon>
        <taxon>malvids</taxon>
        <taxon>Sapindales</taxon>
        <taxon>Sapindaceae</taxon>
        <taxon>Hippocastanoideae</taxon>
        <taxon>Acereae</taxon>
        <taxon>Dipteronia</taxon>
    </lineage>
</organism>
<keyword evidence="2" id="KW-1185">Reference proteome</keyword>
<sequence length="132" mass="15357">MLPTFANLNQRKIPVDPTCPICKCKRQTILHGLWSCSHLKLVRSEWYQKLAGNHKGKVYFIDFILDCFSRLKKEDLELFCVCLWKVWSLRNDVVHNSINEREIDVVGWASCFIVELHNANSGQNRILVVVTI</sequence>
<dbReference type="AlphaFoldDB" id="A0AAE0AV17"/>
<dbReference type="EMBL" id="JANJYJ010000002">
    <property type="protein sequence ID" value="KAK3224821.1"/>
    <property type="molecule type" value="Genomic_DNA"/>
</dbReference>
<protein>
    <recommendedName>
        <fullName evidence="3">Reverse transcriptase zinc-binding domain-containing protein</fullName>
    </recommendedName>
</protein>
<proteinExistence type="predicted"/>
<comment type="caution">
    <text evidence="1">The sequence shown here is derived from an EMBL/GenBank/DDBJ whole genome shotgun (WGS) entry which is preliminary data.</text>
</comment>
<gene>
    <name evidence="1" type="ORF">Dsin_004683</name>
</gene>
<name>A0AAE0AV17_9ROSI</name>
<evidence type="ECO:0000313" key="1">
    <source>
        <dbReference type="EMBL" id="KAK3224821.1"/>
    </source>
</evidence>
<evidence type="ECO:0000313" key="2">
    <source>
        <dbReference type="Proteomes" id="UP001281410"/>
    </source>
</evidence>
<accession>A0AAE0AV17</accession>
<dbReference type="Proteomes" id="UP001281410">
    <property type="component" value="Unassembled WGS sequence"/>
</dbReference>
<reference evidence="1" key="1">
    <citation type="journal article" date="2023" name="Plant J.">
        <title>Genome sequences and population genomics provide insights into the demographic history, inbreeding, and mutation load of two 'living fossil' tree species of Dipteronia.</title>
        <authorList>
            <person name="Feng Y."/>
            <person name="Comes H.P."/>
            <person name="Chen J."/>
            <person name="Zhu S."/>
            <person name="Lu R."/>
            <person name="Zhang X."/>
            <person name="Li P."/>
            <person name="Qiu J."/>
            <person name="Olsen K.M."/>
            <person name="Qiu Y."/>
        </authorList>
    </citation>
    <scope>NUCLEOTIDE SEQUENCE</scope>
    <source>
        <strain evidence="1">NBL</strain>
    </source>
</reference>